<sequence length="297" mass="34018">MELRQLITFQTVANTLNFSKAAAALNYVPSNVTMQMQALEKELKVRLFDRLGKQLILTDAGKRFLLYVNQALITLEEAREVVCSQEQITGTVTISANEVLCAYRLPSTFLQFRREYPGVRLIFKPISYDNLKQSLCEGKADVVFLLDEPIRSTSIASETLRYESFQLFVSSDHPLRKEQKLLPEHLRAEQFLVNEKGCTYRTLFDQFLKQKGIEANMFLEFSSAEAIKQCAMSGIGIAFLPEVVVRTELDRGELVVLPIELPHFPIYTQMLWHKEKWLSPAIQAFMQVVQKNVSLID</sequence>
<comment type="caution">
    <text evidence="6">The sequence shown here is derived from an EMBL/GenBank/DDBJ whole genome shotgun (WGS) entry which is preliminary data.</text>
</comment>
<dbReference type="SUPFAM" id="SSF46785">
    <property type="entry name" value="Winged helix' DNA-binding domain"/>
    <property type="match status" value="1"/>
</dbReference>
<dbReference type="Pfam" id="PF00126">
    <property type="entry name" value="HTH_1"/>
    <property type="match status" value="1"/>
</dbReference>
<dbReference type="GO" id="GO:0003700">
    <property type="term" value="F:DNA-binding transcription factor activity"/>
    <property type="evidence" value="ECO:0007669"/>
    <property type="project" value="InterPro"/>
</dbReference>
<dbReference type="FunFam" id="1.10.10.10:FF:000001">
    <property type="entry name" value="LysR family transcriptional regulator"/>
    <property type="match status" value="1"/>
</dbReference>
<reference evidence="6 7" key="1">
    <citation type="submission" date="2019-12" db="EMBL/GenBank/DDBJ databases">
        <title>Whole-genome analyses of novel actinobacteria.</title>
        <authorList>
            <person name="Sahin N."/>
            <person name="Saygin H."/>
        </authorList>
    </citation>
    <scope>NUCLEOTIDE SEQUENCE [LARGE SCALE GENOMIC DNA]</scope>
    <source>
        <strain evidence="6 7">KC615</strain>
    </source>
</reference>
<dbReference type="InterPro" id="IPR000847">
    <property type="entry name" value="LysR_HTH_N"/>
</dbReference>
<dbReference type="SUPFAM" id="SSF53850">
    <property type="entry name" value="Periplasmic binding protein-like II"/>
    <property type="match status" value="1"/>
</dbReference>
<keyword evidence="2" id="KW-0805">Transcription regulation</keyword>
<dbReference type="GO" id="GO:0000976">
    <property type="term" value="F:transcription cis-regulatory region binding"/>
    <property type="evidence" value="ECO:0007669"/>
    <property type="project" value="TreeGrafter"/>
</dbReference>
<organism evidence="6 7">
    <name type="scientific">Shimazuella alba</name>
    <dbReference type="NCBI Taxonomy" id="2690964"/>
    <lineage>
        <taxon>Bacteria</taxon>
        <taxon>Bacillati</taxon>
        <taxon>Bacillota</taxon>
        <taxon>Bacilli</taxon>
        <taxon>Bacillales</taxon>
        <taxon>Thermoactinomycetaceae</taxon>
        <taxon>Shimazuella</taxon>
    </lineage>
</organism>
<dbReference type="InterPro" id="IPR036388">
    <property type="entry name" value="WH-like_DNA-bd_sf"/>
</dbReference>
<evidence type="ECO:0000256" key="2">
    <source>
        <dbReference type="ARBA" id="ARBA00023015"/>
    </source>
</evidence>
<dbReference type="PANTHER" id="PTHR30126:SF100">
    <property type="entry name" value="LYSR-FAMILY TRANSCRIPTIONAL REGULATOR"/>
    <property type="match status" value="1"/>
</dbReference>
<dbReference type="InterPro" id="IPR005119">
    <property type="entry name" value="LysR_subst-bd"/>
</dbReference>
<comment type="similarity">
    <text evidence="1">Belongs to the LysR transcriptional regulatory family.</text>
</comment>
<proteinExistence type="inferred from homology"/>
<gene>
    <name evidence="6" type="ORF">GSM42_08950</name>
</gene>
<dbReference type="CDD" id="cd05466">
    <property type="entry name" value="PBP2_LTTR_substrate"/>
    <property type="match status" value="1"/>
</dbReference>
<dbReference type="RefSeq" id="WP_160801202.1">
    <property type="nucleotide sequence ID" value="NZ_WUUL01000005.1"/>
</dbReference>
<dbReference type="EMBL" id="WUUL01000005">
    <property type="protein sequence ID" value="MXQ53842.1"/>
    <property type="molecule type" value="Genomic_DNA"/>
</dbReference>
<keyword evidence="3" id="KW-0238">DNA-binding</keyword>
<evidence type="ECO:0000313" key="6">
    <source>
        <dbReference type="EMBL" id="MXQ53842.1"/>
    </source>
</evidence>
<dbReference type="Gene3D" id="3.40.190.290">
    <property type="match status" value="1"/>
</dbReference>
<dbReference type="Pfam" id="PF03466">
    <property type="entry name" value="LysR_substrate"/>
    <property type="match status" value="1"/>
</dbReference>
<evidence type="ECO:0000256" key="3">
    <source>
        <dbReference type="ARBA" id="ARBA00023125"/>
    </source>
</evidence>
<evidence type="ECO:0000256" key="1">
    <source>
        <dbReference type="ARBA" id="ARBA00009437"/>
    </source>
</evidence>
<protein>
    <submittedName>
        <fullName evidence="6">LysR family transcriptional regulator</fullName>
    </submittedName>
</protein>
<name>A0A6I4W0N2_9BACL</name>
<dbReference type="Proteomes" id="UP000430692">
    <property type="component" value="Unassembled WGS sequence"/>
</dbReference>
<dbReference type="AlphaFoldDB" id="A0A6I4W0N2"/>
<keyword evidence="4" id="KW-0804">Transcription</keyword>
<evidence type="ECO:0000313" key="7">
    <source>
        <dbReference type="Proteomes" id="UP000430692"/>
    </source>
</evidence>
<dbReference type="PANTHER" id="PTHR30126">
    <property type="entry name" value="HTH-TYPE TRANSCRIPTIONAL REGULATOR"/>
    <property type="match status" value="1"/>
</dbReference>
<dbReference type="PROSITE" id="PS50931">
    <property type="entry name" value="HTH_LYSR"/>
    <property type="match status" value="1"/>
</dbReference>
<dbReference type="Gene3D" id="1.10.10.10">
    <property type="entry name" value="Winged helix-like DNA-binding domain superfamily/Winged helix DNA-binding domain"/>
    <property type="match status" value="1"/>
</dbReference>
<evidence type="ECO:0000259" key="5">
    <source>
        <dbReference type="PROSITE" id="PS50931"/>
    </source>
</evidence>
<accession>A0A6I4W0N2</accession>
<feature type="domain" description="HTH lysR-type" evidence="5">
    <location>
        <begin position="1"/>
        <end position="58"/>
    </location>
</feature>
<dbReference type="InterPro" id="IPR036390">
    <property type="entry name" value="WH_DNA-bd_sf"/>
</dbReference>
<evidence type="ECO:0000256" key="4">
    <source>
        <dbReference type="ARBA" id="ARBA00023163"/>
    </source>
</evidence>
<keyword evidence="7" id="KW-1185">Reference proteome</keyword>